<dbReference type="Proteomes" id="UP001347796">
    <property type="component" value="Unassembled WGS sequence"/>
</dbReference>
<accession>A0AAN8PZH0</accession>
<gene>
    <name evidence="10" type="ORF">SNE40_010085</name>
</gene>
<keyword evidence="6" id="KW-0206">Cytoskeleton</keyword>
<proteinExistence type="inferred from homology"/>
<evidence type="ECO:0000256" key="7">
    <source>
        <dbReference type="ARBA" id="ARBA00023273"/>
    </source>
</evidence>
<keyword evidence="4" id="KW-0963">Cytoplasm</keyword>
<feature type="compositionally biased region" description="Basic and acidic residues" evidence="8">
    <location>
        <begin position="203"/>
        <end position="213"/>
    </location>
</feature>
<feature type="region of interest" description="Disordered" evidence="8">
    <location>
        <begin position="102"/>
        <end position="124"/>
    </location>
</feature>
<dbReference type="PANTHER" id="PTHR34174">
    <property type="entry name" value="HYDROLETHALUS SYNDROME PROTEIN 1"/>
    <property type="match status" value="1"/>
</dbReference>
<dbReference type="AlphaFoldDB" id="A0AAN8PZH0"/>
<feature type="domain" description="Centriolar and ciliogenesis-associated protein HYLS1 C-terminal" evidence="9">
    <location>
        <begin position="220"/>
        <end position="307"/>
    </location>
</feature>
<comment type="subcellular location">
    <subcellularLocation>
        <location evidence="2">Cell projection</location>
        <location evidence="2">Cilium</location>
    </subcellularLocation>
    <subcellularLocation>
        <location evidence="1">Cytoplasm</location>
        <location evidence="1">Cytoskeleton</location>
        <location evidence="1">Microtubule organizing center</location>
        <location evidence="1">Centrosome</location>
        <location evidence="1">Centriole</location>
    </subcellularLocation>
</comment>
<evidence type="ECO:0000259" key="9">
    <source>
        <dbReference type="Pfam" id="PF15311"/>
    </source>
</evidence>
<reference evidence="10 11" key="1">
    <citation type="submission" date="2024-01" db="EMBL/GenBank/DDBJ databases">
        <title>The genome of the rayed Mediterranean limpet Patella caerulea (Linnaeus, 1758).</title>
        <authorList>
            <person name="Anh-Thu Weber A."/>
            <person name="Halstead-Nussloch G."/>
        </authorList>
    </citation>
    <scope>NUCLEOTIDE SEQUENCE [LARGE SCALE GENOMIC DNA]</scope>
    <source>
        <strain evidence="10">AATW-2023a</strain>
        <tissue evidence="10">Whole specimen</tissue>
    </source>
</reference>
<evidence type="ECO:0000313" key="10">
    <source>
        <dbReference type="EMBL" id="KAK6182381.1"/>
    </source>
</evidence>
<evidence type="ECO:0000313" key="11">
    <source>
        <dbReference type="Proteomes" id="UP001347796"/>
    </source>
</evidence>
<dbReference type="GO" id="GO:0060271">
    <property type="term" value="P:cilium assembly"/>
    <property type="evidence" value="ECO:0007669"/>
    <property type="project" value="TreeGrafter"/>
</dbReference>
<evidence type="ECO:0000256" key="3">
    <source>
        <dbReference type="ARBA" id="ARBA00010091"/>
    </source>
</evidence>
<evidence type="ECO:0000256" key="2">
    <source>
        <dbReference type="ARBA" id="ARBA00004138"/>
    </source>
</evidence>
<feature type="region of interest" description="Disordered" evidence="8">
    <location>
        <begin position="186"/>
        <end position="236"/>
    </location>
</feature>
<keyword evidence="7" id="KW-0966">Cell projection</keyword>
<dbReference type="InterPro" id="IPR052319">
    <property type="entry name" value="Centriolar_ciliogenesis_assoc"/>
</dbReference>
<evidence type="ECO:0000256" key="1">
    <source>
        <dbReference type="ARBA" id="ARBA00004114"/>
    </source>
</evidence>
<keyword evidence="5" id="KW-0970">Cilium biogenesis/degradation</keyword>
<sequence>MEEFSLTDFDFSEEEILGELNRLGYHNVPKAKLKEFQRDLKLLIQNDKSNSINTSLSSNYHDKTTDDEFSPPLKIDISNTNANAGSRDKTVKIGTDIEKGQSSGYEKPVFVTGQPSRGHSLYSKPHIRDDVSETDSECRRLVKRKTVRKNEKGTKFIDESMTESDAGSVIEAHERLERMRLRDFDDASTGRRSRLSRSDDEEPPYRLADDDPRPASVILRRSEHPHTKNLRKSDPVAKYQQFKQVWQSYRAPGERDHKNLRWSIRERMLAQEVPDKKNHRVFVQNKYVVPTEKQRKNLRWQVRTDMAQGVKPTSGFYHEY</sequence>
<comment type="caution">
    <text evidence="10">The sequence shown here is derived from an EMBL/GenBank/DDBJ whole genome shotgun (WGS) entry which is preliminary data.</text>
</comment>
<comment type="similarity">
    <text evidence="3">Belongs to the HYLS1 family.</text>
</comment>
<evidence type="ECO:0000256" key="5">
    <source>
        <dbReference type="ARBA" id="ARBA00022794"/>
    </source>
</evidence>
<evidence type="ECO:0000256" key="6">
    <source>
        <dbReference type="ARBA" id="ARBA00023212"/>
    </source>
</evidence>
<organism evidence="10 11">
    <name type="scientific">Patella caerulea</name>
    <name type="common">Rayed Mediterranean limpet</name>
    <dbReference type="NCBI Taxonomy" id="87958"/>
    <lineage>
        <taxon>Eukaryota</taxon>
        <taxon>Metazoa</taxon>
        <taxon>Spiralia</taxon>
        <taxon>Lophotrochozoa</taxon>
        <taxon>Mollusca</taxon>
        <taxon>Gastropoda</taxon>
        <taxon>Patellogastropoda</taxon>
        <taxon>Patelloidea</taxon>
        <taxon>Patellidae</taxon>
        <taxon>Patella</taxon>
    </lineage>
</organism>
<protein>
    <recommendedName>
        <fullName evidence="9">Centriolar and ciliogenesis-associated protein HYLS1 C-terminal domain-containing protein</fullName>
    </recommendedName>
</protein>
<name>A0AAN8PZH0_PATCE</name>
<keyword evidence="11" id="KW-1185">Reference proteome</keyword>
<evidence type="ECO:0000256" key="4">
    <source>
        <dbReference type="ARBA" id="ARBA00022490"/>
    </source>
</evidence>
<dbReference type="PANTHER" id="PTHR34174:SF1">
    <property type="entry name" value="CENTRIOLAR AND CILIOGENESIS-ASSOCIATED PROTEIN HYLS1"/>
    <property type="match status" value="1"/>
</dbReference>
<evidence type="ECO:0000256" key="8">
    <source>
        <dbReference type="SAM" id="MobiDB-lite"/>
    </source>
</evidence>
<dbReference type="Pfam" id="PF15311">
    <property type="entry name" value="HYLS1_C"/>
    <property type="match status" value="1"/>
</dbReference>
<dbReference type="GO" id="GO:0097730">
    <property type="term" value="C:non-motile cilium"/>
    <property type="evidence" value="ECO:0007669"/>
    <property type="project" value="TreeGrafter"/>
</dbReference>
<dbReference type="GO" id="GO:0005814">
    <property type="term" value="C:centriole"/>
    <property type="evidence" value="ECO:0007669"/>
    <property type="project" value="UniProtKB-SubCell"/>
</dbReference>
<dbReference type="InterPro" id="IPR027918">
    <property type="entry name" value="HYLS1_C_dom"/>
</dbReference>
<dbReference type="EMBL" id="JAZGQO010000007">
    <property type="protein sequence ID" value="KAK6182381.1"/>
    <property type="molecule type" value="Genomic_DNA"/>
</dbReference>
<feature type="compositionally biased region" description="Basic and acidic residues" evidence="8">
    <location>
        <begin position="220"/>
        <end position="235"/>
    </location>
</feature>